<dbReference type="STRING" id="1618574.UT24_C0034G0013"/>
<evidence type="ECO:0000256" key="1">
    <source>
        <dbReference type="SAM" id="MobiDB-lite"/>
    </source>
</evidence>
<feature type="region of interest" description="Disordered" evidence="1">
    <location>
        <begin position="1"/>
        <end position="32"/>
    </location>
</feature>
<gene>
    <name evidence="2" type="ORF">UT24_C0034G0013</name>
</gene>
<proteinExistence type="predicted"/>
<evidence type="ECO:0000313" key="3">
    <source>
        <dbReference type="Proteomes" id="UP000033881"/>
    </source>
</evidence>
<accession>A0A0G0MER8</accession>
<dbReference type="AlphaFoldDB" id="A0A0G0MER8"/>
<organism evidence="2 3">
    <name type="scientific">Candidatus Woesebacteria bacterium GW2011_GWB1_39_12</name>
    <dbReference type="NCBI Taxonomy" id="1618574"/>
    <lineage>
        <taxon>Bacteria</taxon>
        <taxon>Candidatus Woeseibacteriota</taxon>
    </lineage>
</organism>
<name>A0A0G0MER8_9BACT</name>
<dbReference type="Proteomes" id="UP000033881">
    <property type="component" value="Unassembled WGS sequence"/>
</dbReference>
<comment type="caution">
    <text evidence="2">The sequence shown here is derived from an EMBL/GenBank/DDBJ whole genome shotgun (WGS) entry which is preliminary data.</text>
</comment>
<feature type="compositionally biased region" description="Polar residues" evidence="1">
    <location>
        <begin position="47"/>
        <end position="66"/>
    </location>
</feature>
<protein>
    <submittedName>
        <fullName evidence="2">Uncharacterized protein</fullName>
    </submittedName>
</protein>
<feature type="region of interest" description="Disordered" evidence="1">
    <location>
        <begin position="46"/>
        <end position="66"/>
    </location>
</feature>
<feature type="compositionally biased region" description="Polar residues" evidence="1">
    <location>
        <begin position="1"/>
        <end position="12"/>
    </location>
</feature>
<dbReference type="EMBL" id="LBWB01000034">
    <property type="protein sequence ID" value="KKQ98835.1"/>
    <property type="molecule type" value="Genomic_DNA"/>
</dbReference>
<sequence length="513" mass="56529">MPAPSSTANETPEATMARVKSELAASNTNTGITRQLNIERAAGLPSFTATGTPAMTKPSTTPVTPEGQFTTALQNIVKDKIEAKRNDLLKPDDNLDTQLALQRGAFYAALVGKADALTAEDLRWLSPSQQAAVRSGDKAVIEGAIVGLNSIMQTRKENKLAKNTAIEKANIAAMTKFNTLSELGMLDKLSEADQVKIESQLGLEPGAIKSMQGQDFVYKTSAGTGNSIIETKLNKQTGQVLSVRTIGGTEGFVIPSAPVPKQTFEEYLKQKEEEEQKIFGPLKREELRKEFEKQQAMPDYNQQFESVVMNLGSVEAQKNARIFFDSLLKENNPQKIESYLSRMALEGLKGKTLTDYNAMGQMYAGVDGAQTLLNNFSVSNPGLWKTVLEKAKPWVTVSKDQKWVAFTAQIEAAQAGYRSALFGAALTPQEFTRSNFFLVDFSRDDIKTVQTKMNGMKELSNEVRTRLINEQKGIFKPTEEKDVEKSPTFAPSEIKNLGERNYIKVLGGWIEIK</sequence>
<reference evidence="2 3" key="1">
    <citation type="journal article" date="2015" name="Nature">
        <title>rRNA introns, odd ribosomes, and small enigmatic genomes across a large radiation of phyla.</title>
        <authorList>
            <person name="Brown C.T."/>
            <person name="Hug L.A."/>
            <person name="Thomas B.C."/>
            <person name="Sharon I."/>
            <person name="Castelle C.J."/>
            <person name="Singh A."/>
            <person name="Wilkins M.J."/>
            <person name="Williams K.H."/>
            <person name="Banfield J.F."/>
        </authorList>
    </citation>
    <scope>NUCLEOTIDE SEQUENCE [LARGE SCALE GENOMIC DNA]</scope>
</reference>
<evidence type="ECO:0000313" key="2">
    <source>
        <dbReference type="EMBL" id="KKQ98835.1"/>
    </source>
</evidence>